<sequence length="131" mass="14398">MALVKVPHHRIPDRGETARRGMDMDGAFGAVLGLGQHFQIARAHHAHQHRLEGANRFLSLETVGQSFQAVRNVCHRDLLMQIAWRAITSYGSVPGVDTARRRLEPDPAYCVRPIGCVWPDVGLCPDPGGDG</sequence>
<dbReference type="AlphaFoldDB" id="A0A0N4ZEE1"/>
<keyword evidence="1" id="KW-1185">Reference proteome</keyword>
<protein>
    <submittedName>
        <fullName evidence="2">Transposase</fullName>
    </submittedName>
</protein>
<dbReference type="WBParaSite" id="PTRK_0000604000.1">
    <property type="protein sequence ID" value="PTRK_0000604000.1"/>
    <property type="gene ID" value="PTRK_0000604000"/>
</dbReference>
<evidence type="ECO:0000313" key="2">
    <source>
        <dbReference type="WBParaSite" id="PTRK_0000604000.1"/>
    </source>
</evidence>
<proteinExistence type="predicted"/>
<accession>A0A0N4ZEE1</accession>
<name>A0A0N4ZEE1_PARTI</name>
<evidence type="ECO:0000313" key="1">
    <source>
        <dbReference type="Proteomes" id="UP000038045"/>
    </source>
</evidence>
<organism evidence="1 2">
    <name type="scientific">Parastrongyloides trichosuri</name>
    <name type="common">Possum-specific nematode worm</name>
    <dbReference type="NCBI Taxonomy" id="131310"/>
    <lineage>
        <taxon>Eukaryota</taxon>
        <taxon>Metazoa</taxon>
        <taxon>Ecdysozoa</taxon>
        <taxon>Nematoda</taxon>
        <taxon>Chromadorea</taxon>
        <taxon>Rhabditida</taxon>
        <taxon>Tylenchina</taxon>
        <taxon>Panagrolaimomorpha</taxon>
        <taxon>Strongyloidoidea</taxon>
        <taxon>Strongyloididae</taxon>
        <taxon>Parastrongyloides</taxon>
    </lineage>
</organism>
<reference evidence="2" key="1">
    <citation type="submission" date="2017-02" db="UniProtKB">
        <authorList>
            <consortium name="WormBaseParasite"/>
        </authorList>
    </citation>
    <scope>IDENTIFICATION</scope>
</reference>
<dbReference type="Proteomes" id="UP000038045">
    <property type="component" value="Unplaced"/>
</dbReference>